<comment type="caution">
    <text evidence="1">The sequence shown here is derived from an EMBL/GenBank/DDBJ whole genome shotgun (WGS) entry which is preliminary data.</text>
</comment>
<name>A0ACB7XVZ7_9ERIC</name>
<dbReference type="Proteomes" id="UP000828048">
    <property type="component" value="Chromosome 5"/>
</dbReference>
<reference evidence="1 2" key="1">
    <citation type="journal article" date="2021" name="Hortic Res">
        <title>High-quality reference genome and annotation aids understanding of berry development for evergreen blueberry (Vaccinium darrowii).</title>
        <authorList>
            <person name="Yu J."/>
            <person name="Hulse-Kemp A.M."/>
            <person name="Babiker E."/>
            <person name="Staton M."/>
        </authorList>
    </citation>
    <scope>NUCLEOTIDE SEQUENCE [LARGE SCALE GENOMIC DNA]</scope>
    <source>
        <strain evidence="2">cv. NJ 8807/NJ 8810</strain>
        <tissue evidence="1">Young leaf</tissue>
    </source>
</reference>
<organism evidence="1 2">
    <name type="scientific">Vaccinium darrowii</name>
    <dbReference type="NCBI Taxonomy" id="229202"/>
    <lineage>
        <taxon>Eukaryota</taxon>
        <taxon>Viridiplantae</taxon>
        <taxon>Streptophyta</taxon>
        <taxon>Embryophyta</taxon>
        <taxon>Tracheophyta</taxon>
        <taxon>Spermatophyta</taxon>
        <taxon>Magnoliopsida</taxon>
        <taxon>eudicotyledons</taxon>
        <taxon>Gunneridae</taxon>
        <taxon>Pentapetalae</taxon>
        <taxon>asterids</taxon>
        <taxon>Ericales</taxon>
        <taxon>Ericaceae</taxon>
        <taxon>Vaccinioideae</taxon>
        <taxon>Vaccinieae</taxon>
        <taxon>Vaccinium</taxon>
    </lineage>
</organism>
<accession>A0ACB7XVZ7</accession>
<protein>
    <submittedName>
        <fullName evidence="1">Uncharacterized protein</fullName>
    </submittedName>
</protein>
<proteinExistence type="predicted"/>
<keyword evidence="2" id="KW-1185">Reference proteome</keyword>
<evidence type="ECO:0000313" key="2">
    <source>
        <dbReference type="Proteomes" id="UP000828048"/>
    </source>
</evidence>
<sequence length="394" mass="44787">MAAVGVGNDDRRKIAEIARQHIEEIRNRKFSMGQGSLNHPLTQDLHNAVTRLSKELYTKDVHFLMELIQANILSVKASPVLWMASGDGGRWKDPKFYELVELCLKESPENGKNGDSLEKDSWDRVRYGSEVLVVRLVGGIKFDFFRKICDRWDTLSIGRFSLSYVLEGCNCKLVDEEDFDNMLYLCPDSNRIYGTVEEVRPSIALSGGSSTIVSVRATGVLEDVDMEEPLDEFCRHTETRYLTSGLFPLAFAIVGAENDDNWLWFLGILKFVLSPRPITFITDRNHGLVSNISTVFPHCHHAYCLYHLQFNLRDHYPGHFRKGFRNKLVKLFNKIAYAPSVASYNVCVTKFCDHGGAKAKTFLASVPKEHWTNAYFKGKRYGKMSSSAIESFNN</sequence>
<dbReference type="EMBL" id="CM037155">
    <property type="protein sequence ID" value="KAH7845423.1"/>
    <property type="molecule type" value="Genomic_DNA"/>
</dbReference>
<evidence type="ECO:0000313" key="1">
    <source>
        <dbReference type="EMBL" id="KAH7845423.1"/>
    </source>
</evidence>
<gene>
    <name evidence="1" type="ORF">Vadar_001816</name>
</gene>